<evidence type="ECO:0000313" key="7">
    <source>
        <dbReference type="Proteomes" id="UP000242450"/>
    </source>
</evidence>
<dbReference type="InterPro" id="IPR045853">
    <property type="entry name" value="Pep_chain_release_fac_I_sf"/>
</dbReference>
<dbReference type="FunFam" id="3.30.70.1660:FF:000004">
    <property type="entry name" value="Peptide chain release factor 1"/>
    <property type="match status" value="1"/>
</dbReference>
<dbReference type="GO" id="GO:0070126">
    <property type="term" value="P:mitochondrial translational termination"/>
    <property type="evidence" value="ECO:0007669"/>
    <property type="project" value="UniProtKB-ARBA"/>
</dbReference>
<dbReference type="InterPro" id="IPR000352">
    <property type="entry name" value="Pep_chain_release_fac_I"/>
</dbReference>
<feature type="non-terminal residue" evidence="6">
    <location>
        <position position="263"/>
    </location>
</feature>
<dbReference type="Gene3D" id="3.30.70.1660">
    <property type="match status" value="1"/>
</dbReference>
<evidence type="ECO:0000256" key="1">
    <source>
        <dbReference type="ARBA" id="ARBA00010835"/>
    </source>
</evidence>
<keyword evidence="7" id="KW-1185">Reference proteome</keyword>
<keyword evidence="4" id="KW-0175">Coiled coil</keyword>
<feature type="domain" description="Prokaryotic-type class I peptide chain release factors" evidence="5">
    <location>
        <begin position="129"/>
        <end position="145"/>
    </location>
</feature>
<keyword evidence="3" id="KW-0648">Protein biosynthesis</keyword>
<dbReference type="PANTHER" id="PTHR43804:SF3">
    <property type="entry name" value="PEPTIDE CHAIN RELEASE FACTOR 1-LIKE, MITOCHONDRIAL"/>
    <property type="match status" value="1"/>
</dbReference>
<dbReference type="GO" id="GO:0016149">
    <property type="term" value="F:translation release factor activity, codon specific"/>
    <property type="evidence" value="ECO:0007669"/>
    <property type="project" value="UniProtKB-ARBA"/>
</dbReference>
<gene>
    <name evidence="6" type="ORF">Celaphus_00019112</name>
</gene>
<dbReference type="InterPro" id="IPR050057">
    <property type="entry name" value="Prokaryotic/Mito_RF"/>
</dbReference>
<dbReference type="Gene3D" id="6.10.140.1950">
    <property type="match status" value="1"/>
</dbReference>
<evidence type="ECO:0000259" key="5">
    <source>
        <dbReference type="PROSITE" id="PS00745"/>
    </source>
</evidence>
<sequence length="263" mass="30454">MRSPLLWNIFRGFWARRDVVPARRHLSCGNLPLEELFARGGPLRTFLERQVGSEAQLQVRRPELVAAARLLSDKEQELQETQHLLHDENEDLRKLAENEITSCEKEIAQLKQQINLVINPKDLRIDIKRASGAGGQHVNTTDSAVRIVHLPTGIVSECQQERSQLKNKDMAMKKLRAKLYSLQLEEETSKRYNARKIQIGTKGRSEKIRTYNFPQNRVTDHRINKSLHDLETFMQGEYLLDELVQSLKDYANYESLVEIISKK</sequence>
<reference evidence="6 7" key="1">
    <citation type="journal article" date="2018" name="Mol. Genet. Genomics">
        <title>The red deer Cervus elaphus genome CerEla1.0: sequencing, annotating, genes, and chromosomes.</title>
        <authorList>
            <person name="Bana N.A."/>
            <person name="Nyiri A."/>
            <person name="Nagy J."/>
            <person name="Frank K."/>
            <person name="Nagy T."/>
            <person name="Steger V."/>
            <person name="Schiller M."/>
            <person name="Lakatos P."/>
            <person name="Sugar L."/>
            <person name="Horn P."/>
            <person name="Barta E."/>
            <person name="Orosz L."/>
        </authorList>
    </citation>
    <scope>NUCLEOTIDE SEQUENCE [LARGE SCALE GENOMIC DNA]</scope>
    <source>
        <strain evidence="6">Hungarian</strain>
    </source>
</reference>
<evidence type="ECO:0000256" key="3">
    <source>
        <dbReference type="ARBA" id="ARBA00022917"/>
    </source>
</evidence>
<dbReference type="SUPFAM" id="SSF75620">
    <property type="entry name" value="Release factor"/>
    <property type="match status" value="1"/>
</dbReference>
<dbReference type="FunFam" id="3.30.160.20:FF:000004">
    <property type="entry name" value="Peptide chain release factor 1"/>
    <property type="match status" value="1"/>
</dbReference>
<dbReference type="PANTHER" id="PTHR43804">
    <property type="entry name" value="LD18447P"/>
    <property type="match status" value="1"/>
</dbReference>
<dbReference type="OrthoDB" id="2019491at2759"/>
<dbReference type="Gene3D" id="3.30.160.20">
    <property type="match status" value="1"/>
</dbReference>
<dbReference type="PROSITE" id="PS00745">
    <property type="entry name" value="RF_PROK_I"/>
    <property type="match status" value="1"/>
</dbReference>
<comment type="caution">
    <text evidence="6">The sequence shown here is derived from an EMBL/GenBank/DDBJ whole genome shotgun (WGS) entry which is preliminary data.</text>
</comment>
<evidence type="ECO:0000313" key="6">
    <source>
        <dbReference type="EMBL" id="OWK01879.1"/>
    </source>
</evidence>
<dbReference type="EMBL" id="MKHE01000026">
    <property type="protein sequence ID" value="OWK01879.1"/>
    <property type="molecule type" value="Genomic_DNA"/>
</dbReference>
<evidence type="ECO:0000256" key="2">
    <source>
        <dbReference type="ARBA" id="ARBA00022481"/>
    </source>
</evidence>
<proteinExistence type="inferred from homology"/>
<name>A0A212C7B8_CEREH</name>
<dbReference type="Proteomes" id="UP000242450">
    <property type="component" value="Chromosome 26"/>
</dbReference>
<organism evidence="6 7">
    <name type="scientific">Cervus elaphus hippelaphus</name>
    <name type="common">European red deer</name>
    <dbReference type="NCBI Taxonomy" id="46360"/>
    <lineage>
        <taxon>Eukaryota</taxon>
        <taxon>Metazoa</taxon>
        <taxon>Chordata</taxon>
        <taxon>Craniata</taxon>
        <taxon>Vertebrata</taxon>
        <taxon>Euteleostomi</taxon>
        <taxon>Mammalia</taxon>
        <taxon>Eutheria</taxon>
        <taxon>Laurasiatheria</taxon>
        <taxon>Artiodactyla</taxon>
        <taxon>Ruminantia</taxon>
        <taxon>Pecora</taxon>
        <taxon>Cervidae</taxon>
        <taxon>Cervinae</taxon>
        <taxon>Cervus</taxon>
    </lineage>
</organism>
<accession>A0A212C7B8</accession>
<comment type="similarity">
    <text evidence="1">Belongs to the prokaryotic/mitochondrial release factor family.</text>
</comment>
<keyword evidence="2" id="KW-0488">Methylation</keyword>
<dbReference type="AlphaFoldDB" id="A0A212C7B8"/>
<feature type="coiled-coil region" evidence="4">
    <location>
        <begin position="71"/>
        <end position="113"/>
    </location>
</feature>
<protein>
    <submittedName>
        <fullName evidence="6">MTRF1L</fullName>
    </submittedName>
</protein>
<dbReference type="GO" id="GO:0005739">
    <property type="term" value="C:mitochondrion"/>
    <property type="evidence" value="ECO:0007669"/>
    <property type="project" value="TreeGrafter"/>
</dbReference>
<evidence type="ECO:0000256" key="4">
    <source>
        <dbReference type="SAM" id="Coils"/>
    </source>
</evidence>
<dbReference type="Pfam" id="PF00472">
    <property type="entry name" value="RF-1"/>
    <property type="match status" value="1"/>
</dbReference>